<feature type="domain" description="DUF3857" evidence="2">
    <location>
        <begin position="289"/>
        <end position="455"/>
    </location>
</feature>
<organism evidence="3">
    <name type="scientific">marine metagenome</name>
    <dbReference type="NCBI Taxonomy" id="408172"/>
    <lineage>
        <taxon>unclassified sequences</taxon>
        <taxon>metagenomes</taxon>
        <taxon>ecological metagenomes</taxon>
    </lineage>
</organism>
<reference evidence="3" key="1">
    <citation type="submission" date="2018-05" db="EMBL/GenBank/DDBJ databases">
        <authorList>
            <person name="Lanie J.A."/>
            <person name="Ng W.-L."/>
            <person name="Kazmierczak K.M."/>
            <person name="Andrzejewski T.M."/>
            <person name="Davidsen T.M."/>
            <person name="Wayne K.J."/>
            <person name="Tettelin H."/>
            <person name="Glass J.I."/>
            <person name="Rusch D."/>
            <person name="Podicherti R."/>
            <person name="Tsui H.-C.T."/>
            <person name="Winkler M.E."/>
        </authorList>
    </citation>
    <scope>NUCLEOTIDE SEQUENCE</scope>
</reference>
<dbReference type="Pfam" id="PF13432">
    <property type="entry name" value="TPR_16"/>
    <property type="match status" value="1"/>
</dbReference>
<dbReference type="InterPro" id="IPR011990">
    <property type="entry name" value="TPR-like_helical_dom_sf"/>
</dbReference>
<feature type="non-terminal residue" evidence="3">
    <location>
        <position position="1"/>
    </location>
</feature>
<proteinExistence type="predicted"/>
<dbReference type="SMART" id="SM00028">
    <property type="entry name" value="TPR"/>
    <property type="match status" value="6"/>
</dbReference>
<dbReference type="Gene3D" id="1.25.40.10">
    <property type="entry name" value="Tetratricopeptide repeat domain"/>
    <property type="match status" value="2"/>
</dbReference>
<dbReference type="InterPro" id="IPR024618">
    <property type="entry name" value="DUF3857"/>
</dbReference>
<name>A0A382DY92_9ZZZZ</name>
<dbReference type="EMBL" id="UINC01041505">
    <property type="protein sequence ID" value="SVB42864.1"/>
    <property type="molecule type" value="Genomic_DNA"/>
</dbReference>
<dbReference type="Pfam" id="PF12969">
    <property type="entry name" value="DUF3857"/>
    <property type="match status" value="1"/>
</dbReference>
<evidence type="ECO:0000259" key="1">
    <source>
        <dbReference type="Pfam" id="PF01841"/>
    </source>
</evidence>
<dbReference type="SUPFAM" id="SSF54001">
    <property type="entry name" value="Cysteine proteinases"/>
    <property type="match status" value="1"/>
</dbReference>
<dbReference type="PANTHER" id="PTHR12558">
    <property type="entry name" value="CELL DIVISION CYCLE 16,23,27"/>
    <property type="match status" value="1"/>
</dbReference>
<evidence type="ECO:0000313" key="3">
    <source>
        <dbReference type="EMBL" id="SVB42864.1"/>
    </source>
</evidence>
<sequence length="583" mass="67305">LRRQETVDPFILRNQQWKKQIRIADQALLDRNFPLALGAFQNALLIKPKHSLPHIEIAKIYFQTQDYEKARDAFSNYLALEPKDRNARNYLGYIHEKLGNYEAATEQFENSLRINSRDLYALNHLGLAYKQTGKLDDAEMILRKALAIDPICQRTESKNLHNYLALIFQERGDIGEAIAEYRESIRLFHNDIWARQQLGAIFEDEGRHFEAQIQYSKILEIDSENLLAKDRLQVLNQLSTPNIVKINPVDIIEIDNEQIIGNGYLAETTYPNADAVILLNQFSHEILTNGQTRYTTHQIIKLLTYRGIKQYDDIAIPYNPDAQHLTVNQARTILSDGSIYQSETFNRVTPPGLLEYNLYSDTVWHVISMSALEPGCTIEYQVSIEDATTSNGENRFWGGFHFQSTNPTLQTNYAFRLPKDRGFRWKAVNCTIEPQIVSENEIVTYLWHYGETPAIHEEVGMPNIDEIVPRFSFSSFDSWDEVSNWYRELAKDRYDFDSNIKQIVNNLTSGLETQHEKIRTIYNFVTSKIRYVGIELGKGAYQPSLASQVLHKRYGDCKDKTTLMISMLDQIDVQAFPVLINPS</sequence>
<protein>
    <submittedName>
        <fullName evidence="3">Uncharacterized protein</fullName>
    </submittedName>
</protein>
<dbReference type="AlphaFoldDB" id="A0A382DY92"/>
<dbReference type="Pfam" id="PF01841">
    <property type="entry name" value="Transglut_core"/>
    <property type="match status" value="1"/>
</dbReference>
<feature type="domain" description="Transglutaminase-like" evidence="1">
    <location>
        <begin position="502"/>
        <end position="573"/>
    </location>
</feature>
<dbReference type="InterPro" id="IPR038765">
    <property type="entry name" value="Papain-like_cys_pep_sf"/>
</dbReference>
<dbReference type="SUPFAM" id="SSF48452">
    <property type="entry name" value="TPR-like"/>
    <property type="match status" value="1"/>
</dbReference>
<dbReference type="Gene3D" id="3.10.620.30">
    <property type="match status" value="1"/>
</dbReference>
<dbReference type="Pfam" id="PF13181">
    <property type="entry name" value="TPR_8"/>
    <property type="match status" value="1"/>
</dbReference>
<evidence type="ECO:0000259" key="2">
    <source>
        <dbReference type="Pfam" id="PF12969"/>
    </source>
</evidence>
<feature type="non-terminal residue" evidence="3">
    <location>
        <position position="583"/>
    </location>
</feature>
<gene>
    <name evidence="3" type="ORF">METZ01_LOCUS195718</name>
</gene>
<dbReference type="Gene3D" id="2.60.40.3140">
    <property type="match status" value="1"/>
</dbReference>
<dbReference type="PROSITE" id="PS50005">
    <property type="entry name" value="TPR"/>
    <property type="match status" value="3"/>
</dbReference>
<dbReference type="InterPro" id="IPR019734">
    <property type="entry name" value="TPR_rpt"/>
</dbReference>
<dbReference type="InterPro" id="IPR002931">
    <property type="entry name" value="Transglutaminase-like"/>
</dbReference>
<dbReference type="PANTHER" id="PTHR12558:SF13">
    <property type="entry name" value="CELL DIVISION CYCLE PROTEIN 27 HOMOLOG"/>
    <property type="match status" value="1"/>
</dbReference>
<accession>A0A382DY92</accession>